<organism evidence="2 3">
    <name type="scientific">Streptomyces eurythermus</name>
    <dbReference type="NCBI Taxonomy" id="42237"/>
    <lineage>
        <taxon>Bacteria</taxon>
        <taxon>Bacillati</taxon>
        <taxon>Actinomycetota</taxon>
        <taxon>Actinomycetes</taxon>
        <taxon>Kitasatosporales</taxon>
        <taxon>Streptomycetaceae</taxon>
        <taxon>Streptomyces</taxon>
    </lineage>
</organism>
<evidence type="ECO:0008006" key="4">
    <source>
        <dbReference type="Google" id="ProtNLM"/>
    </source>
</evidence>
<dbReference type="EMBL" id="JBICBM010000036">
    <property type="protein sequence ID" value="MFF9887717.1"/>
    <property type="molecule type" value="Genomic_DNA"/>
</dbReference>
<comment type="caution">
    <text evidence="2">The sequence shown here is derived from an EMBL/GenBank/DDBJ whole genome shotgun (WGS) entry which is preliminary data.</text>
</comment>
<reference evidence="2 3" key="1">
    <citation type="submission" date="2024-10" db="EMBL/GenBank/DDBJ databases">
        <title>The Natural Products Discovery Center: Release of the First 8490 Sequenced Strains for Exploring Actinobacteria Biosynthetic Diversity.</title>
        <authorList>
            <person name="Kalkreuter E."/>
            <person name="Kautsar S.A."/>
            <person name="Yang D."/>
            <person name="Bader C.D."/>
            <person name="Teijaro C.N."/>
            <person name="Fluegel L."/>
            <person name="Davis C.M."/>
            <person name="Simpson J.R."/>
            <person name="Lauterbach L."/>
            <person name="Steele A.D."/>
            <person name="Gui C."/>
            <person name="Meng S."/>
            <person name="Li G."/>
            <person name="Viehrig K."/>
            <person name="Ye F."/>
            <person name="Su P."/>
            <person name="Kiefer A.F."/>
            <person name="Nichols A."/>
            <person name="Cepeda A.J."/>
            <person name="Yan W."/>
            <person name="Fan B."/>
            <person name="Jiang Y."/>
            <person name="Adhikari A."/>
            <person name="Zheng C.-J."/>
            <person name="Schuster L."/>
            <person name="Cowan T.M."/>
            <person name="Smanski M.J."/>
            <person name="Chevrette M.G."/>
            <person name="De Carvalho L.P.S."/>
            <person name="Shen B."/>
        </authorList>
    </citation>
    <scope>NUCLEOTIDE SEQUENCE [LARGE SCALE GENOMIC DNA]</scope>
    <source>
        <strain evidence="2 3">NPDC013366</strain>
    </source>
</reference>
<feature type="region of interest" description="Disordered" evidence="1">
    <location>
        <begin position="129"/>
        <end position="195"/>
    </location>
</feature>
<accession>A0ABW6Z988</accession>
<dbReference type="Proteomes" id="UP001603418">
    <property type="component" value="Unassembled WGS sequence"/>
</dbReference>
<evidence type="ECO:0000313" key="3">
    <source>
        <dbReference type="Proteomes" id="UP001603418"/>
    </source>
</evidence>
<feature type="compositionally biased region" description="Basic residues" evidence="1">
    <location>
        <begin position="147"/>
        <end position="159"/>
    </location>
</feature>
<dbReference type="RefSeq" id="WP_244405303.1">
    <property type="nucleotide sequence ID" value="NZ_JBFACJ010000044.1"/>
</dbReference>
<protein>
    <recommendedName>
        <fullName evidence="4">Transposase</fullName>
    </recommendedName>
</protein>
<keyword evidence="3" id="KW-1185">Reference proteome</keyword>
<feature type="compositionally biased region" description="Basic and acidic residues" evidence="1">
    <location>
        <begin position="160"/>
        <end position="174"/>
    </location>
</feature>
<evidence type="ECO:0000313" key="2">
    <source>
        <dbReference type="EMBL" id="MFF9887717.1"/>
    </source>
</evidence>
<gene>
    <name evidence="2" type="ORF">ACF1HC_40105</name>
</gene>
<name>A0ABW6Z988_9ACTN</name>
<evidence type="ECO:0000256" key="1">
    <source>
        <dbReference type="SAM" id="MobiDB-lite"/>
    </source>
</evidence>
<sequence>MVVDWKRLIWHASGVLLRRCAYRTGLTGAREKMLPSSAVAGWRERAGVLLHQTFAIALEVANLTEAEQLRLRHRPLFGPPALDSTARRTLAALDETVLAKIAKARTLVRRHVWSLLRLRPGGFPWPDEVQHHRVPGHAPTAGECRSKHGGRAHHSAHRRPSPDPRLLGREDPRPGGRGRSHPRAAGTPGGGEHFVAELAGPNTRENWPQDMRLIVRRVGSTRRHLKKLTAFEKKTGWRHCSTATNIRHMWGITGSATVSSRGRVLAANLASDLDAWVRLLTPHHLKGQSDIELVTMRFRLYHPPASPTTPGGASMSFVKAPLSGLGWFGLVVVMRRARASWVYGIRRRCRRGAWRTGR</sequence>
<proteinExistence type="predicted"/>